<dbReference type="InterPro" id="IPR045258">
    <property type="entry name" value="ACAP1/2/3-like"/>
</dbReference>
<keyword evidence="1" id="KW-0479">Metal-binding</keyword>
<dbReference type="Pfam" id="PF01412">
    <property type="entry name" value="ArfGap"/>
    <property type="match status" value="1"/>
</dbReference>
<dbReference type="Pfam" id="PF12796">
    <property type="entry name" value="Ank_2"/>
    <property type="match status" value="1"/>
</dbReference>
<dbReference type="InterPro" id="IPR035670">
    <property type="entry name" value="AGD1/2/3/4_BAR_plant"/>
</dbReference>
<dbReference type="CDD" id="cd08204">
    <property type="entry name" value="ArfGap"/>
    <property type="match status" value="1"/>
</dbReference>
<evidence type="ECO:0000259" key="8">
    <source>
        <dbReference type="PROSITE" id="PS51021"/>
    </source>
</evidence>
<feature type="domain" description="Arf-GAP" evidence="7">
    <location>
        <begin position="462"/>
        <end position="591"/>
    </location>
</feature>
<dbReference type="GO" id="GO:0008270">
    <property type="term" value="F:zinc ion binding"/>
    <property type="evidence" value="ECO:0007669"/>
    <property type="project" value="UniProtKB-KW"/>
</dbReference>
<evidence type="ECO:0000259" key="7">
    <source>
        <dbReference type="PROSITE" id="PS50115"/>
    </source>
</evidence>
<keyword evidence="4" id="KW-0040">ANK repeat</keyword>
<dbReference type="PROSITE" id="PS50088">
    <property type="entry name" value="ANK_REPEAT"/>
    <property type="match status" value="2"/>
</dbReference>
<dbReference type="PROSITE" id="PS50003">
    <property type="entry name" value="PH_DOMAIN"/>
    <property type="match status" value="1"/>
</dbReference>
<dbReference type="CDD" id="cd13250">
    <property type="entry name" value="PH_ACAP"/>
    <property type="match status" value="1"/>
</dbReference>
<dbReference type="SUPFAM" id="SSF50729">
    <property type="entry name" value="PH domain-like"/>
    <property type="match status" value="1"/>
</dbReference>
<feature type="repeat" description="ANK" evidence="4">
    <location>
        <begin position="715"/>
        <end position="747"/>
    </location>
</feature>
<organism evidence="9 10">
    <name type="scientific">Rhamnella rubrinervis</name>
    <dbReference type="NCBI Taxonomy" id="2594499"/>
    <lineage>
        <taxon>Eukaryota</taxon>
        <taxon>Viridiplantae</taxon>
        <taxon>Streptophyta</taxon>
        <taxon>Embryophyta</taxon>
        <taxon>Tracheophyta</taxon>
        <taxon>Spermatophyta</taxon>
        <taxon>Magnoliopsida</taxon>
        <taxon>eudicotyledons</taxon>
        <taxon>Gunneridae</taxon>
        <taxon>Pentapetalae</taxon>
        <taxon>rosids</taxon>
        <taxon>fabids</taxon>
        <taxon>Rosales</taxon>
        <taxon>Rhamnaceae</taxon>
        <taxon>rhamnoid group</taxon>
        <taxon>Rhamneae</taxon>
        <taxon>Rhamnella</taxon>
    </lineage>
</organism>
<dbReference type="InterPro" id="IPR004148">
    <property type="entry name" value="BAR_dom"/>
</dbReference>
<dbReference type="SUPFAM" id="SSF48403">
    <property type="entry name" value="Ankyrin repeat"/>
    <property type="match status" value="1"/>
</dbReference>
<dbReference type="PANTHER" id="PTHR23180">
    <property type="entry name" value="CENTAURIN/ARF"/>
    <property type="match status" value="1"/>
</dbReference>
<dbReference type="PROSITE" id="PS50297">
    <property type="entry name" value="ANK_REP_REGION"/>
    <property type="match status" value="2"/>
</dbReference>
<dbReference type="OrthoDB" id="194358at2759"/>
<name>A0A8K0DP53_9ROSA</name>
<evidence type="ECO:0000313" key="9">
    <source>
        <dbReference type="EMBL" id="KAF3432548.1"/>
    </source>
</evidence>
<proteinExistence type="predicted"/>
<evidence type="ECO:0000256" key="3">
    <source>
        <dbReference type="ARBA" id="ARBA00022833"/>
    </source>
</evidence>
<dbReference type="PANTHER" id="PTHR23180:SF244">
    <property type="entry name" value="ADP-RIBOSYLATION FACTOR GTPASE-ACTIVATING PROTEIN AGD2"/>
    <property type="match status" value="1"/>
</dbReference>
<dbReference type="Gene3D" id="1.20.1270.60">
    <property type="entry name" value="Arfaptin homology (AH) domain/BAR domain"/>
    <property type="match status" value="1"/>
</dbReference>
<dbReference type="Proteomes" id="UP000796880">
    <property type="component" value="Unassembled WGS sequence"/>
</dbReference>
<dbReference type="EMBL" id="VOIH02000012">
    <property type="protein sequence ID" value="KAF3432548.1"/>
    <property type="molecule type" value="Genomic_DNA"/>
</dbReference>
<evidence type="ECO:0008006" key="11">
    <source>
        <dbReference type="Google" id="ProtNLM"/>
    </source>
</evidence>
<evidence type="ECO:0000256" key="4">
    <source>
        <dbReference type="PROSITE-ProRule" id="PRU00023"/>
    </source>
</evidence>
<dbReference type="Pfam" id="PF00169">
    <property type="entry name" value="PH"/>
    <property type="match status" value="1"/>
</dbReference>
<evidence type="ECO:0000313" key="10">
    <source>
        <dbReference type="Proteomes" id="UP000796880"/>
    </source>
</evidence>
<dbReference type="SUPFAM" id="SSF103657">
    <property type="entry name" value="BAR/IMD domain-like"/>
    <property type="match status" value="1"/>
</dbReference>
<dbReference type="InterPro" id="IPR027267">
    <property type="entry name" value="AH/BAR_dom_sf"/>
</dbReference>
<dbReference type="InterPro" id="IPR037278">
    <property type="entry name" value="ARFGAP/RecO"/>
</dbReference>
<dbReference type="Gene3D" id="1.25.40.20">
    <property type="entry name" value="Ankyrin repeat-containing domain"/>
    <property type="match status" value="1"/>
</dbReference>
<dbReference type="InterPro" id="IPR002110">
    <property type="entry name" value="Ankyrin_rpt"/>
</dbReference>
<dbReference type="InterPro" id="IPR001849">
    <property type="entry name" value="PH_domain"/>
</dbReference>
<evidence type="ECO:0000256" key="2">
    <source>
        <dbReference type="ARBA" id="ARBA00022771"/>
    </source>
</evidence>
<feature type="repeat" description="ANK" evidence="4">
    <location>
        <begin position="682"/>
        <end position="714"/>
    </location>
</feature>
<gene>
    <name evidence="9" type="ORF">FNV43_RR27288</name>
</gene>
<protein>
    <recommendedName>
        <fullName evidence="11">ADP-ribosylation factor GTPase-activating protein AGD4-like</fullName>
    </recommendedName>
</protein>
<accession>A0A8K0DP53</accession>
<dbReference type="InterPro" id="IPR011993">
    <property type="entry name" value="PH-like_dom_sf"/>
</dbReference>
<dbReference type="SMART" id="SM00721">
    <property type="entry name" value="BAR"/>
    <property type="match status" value="1"/>
</dbReference>
<dbReference type="PROSITE" id="PS51021">
    <property type="entry name" value="BAR"/>
    <property type="match status" value="1"/>
</dbReference>
<dbReference type="AlphaFoldDB" id="A0A8K0DP53"/>
<evidence type="ECO:0000259" key="6">
    <source>
        <dbReference type="PROSITE" id="PS50003"/>
    </source>
</evidence>
<dbReference type="PRINTS" id="PR00405">
    <property type="entry name" value="REVINTRACTNG"/>
</dbReference>
<dbReference type="SMART" id="SM00105">
    <property type="entry name" value="ArfGap"/>
    <property type="match status" value="1"/>
</dbReference>
<dbReference type="Pfam" id="PF16746">
    <property type="entry name" value="BAR_3"/>
    <property type="match status" value="1"/>
</dbReference>
<sequence length="774" mass="87252">MWLCSLEQTADELKDRCQRLYKGCKKFMAALGESCNGDTSFADSLEAFGGGQDDPVSVSIGGPVMSRFITAFRELSTYKELLRSQVEHVLIDRLTHFMTVDLQDAKESRRRFDKAIHVYDQAREKFVSLKKNTRGDIVAELEEDLQNSKSAFEKSRFNLVNALMNVEAKKKHEFLESISAIMDAHLRYFKLGYELFSEMEPYIHEVLTYAQQSKEQAKVEQDKLAKRIQEFRTQAELDSLLASSKLEPSSVDAVSAFGLSSYKNIEAIMPSTANGEVQTIKQGYLLKRSSNLRGDWKRRFFVLNSQGTLFYYRIKGTKPLGSQSLHFTRSTEHNSGVFGRFRSRHSRAASFSEDILGCRTVDLRMSTIKMDADDTDLRLCFRIISPLKTYTLQAENEADRMDWTNRLTGAIVSLFNSQFYGQPPPATVNLESSKSTSSASCDVQSLDTQNFFEDDLKFNRVDCVSAILREVPGNDLCAECSAPDPDWSSLNLGILLCIECSGVHRNLGVHISKVRSLKLDVKVWEPTILDLFRSLGNAFCNSIWEGLLLLENRRVDETDALVSSISKPSPNDAFHFKEKYIQAKYVEKLLVAKDISVTGTSLASSIWQAVKTNNIREVYRLIVMSDLNIINTTFDEVFYANLYHHADAQDSEFGCHTIENKQHDPASCRRIKDSNEPGNCLQGCSLLHMACYCGDPLMLELLLQFGANINLCDFHGRTPLHHCISSGNTAFAKFLLRRGARRSLKDGGGLSALERAMEMGAITDEELFILLSEC</sequence>
<dbReference type="Gene3D" id="1.10.220.150">
    <property type="entry name" value="Arf GTPase activating protein"/>
    <property type="match status" value="1"/>
</dbReference>
<dbReference type="SMART" id="SM00233">
    <property type="entry name" value="PH"/>
    <property type="match status" value="1"/>
</dbReference>
<dbReference type="GO" id="GO:0005737">
    <property type="term" value="C:cytoplasm"/>
    <property type="evidence" value="ECO:0007669"/>
    <property type="project" value="InterPro"/>
</dbReference>
<reference evidence="9" key="1">
    <citation type="submission" date="2020-03" db="EMBL/GenBank/DDBJ databases">
        <title>A high-quality chromosome-level genome assembly of a woody plant with both climbing and erect habits, Rhamnella rubrinervis.</title>
        <authorList>
            <person name="Lu Z."/>
            <person name="Yang Y."/>
            <person name="Zhu X."/>
            <person name="Sun Y."/>
        </authorList>
    </citation>
    <scope>NUCLEOTIDE SEQUENCE</scope>
    <source>
        <strain evidence="9">BYM</strain>
        <tissue evidence="9">Leaf</tissue>
    </source>
</reference>
<dbReference type="Gene3D" id="2.30.29.30">
    <property type="entry name" value="Pleckstrin-homology domain (PH domain)/Phosphotyrosine-binding domain (PTB)"/>
    <property type="match status" value="1"/>
</dbReference>
<keyword evidence="2 5" id="KW-0863">Zinc-finger</keyword>
<dbReference type="GO" id="GO:0005096">
    <property type="term" value="F:GTPase activator activity"/>
    <property type="evidence" value="ECO:0007669"/>
    <property type="project" value="InterPro"/>
</dbReference>
<feature type="domain" description="PH" evidence="6">
    <location>
        <begin position="278"/>
        <end position="412"/>
    </location>
</feature>
<evidence type="ECO:0000256" key="1">
    <source>
        <dbReference type="ARBA" id="ARBA00022723"/>
    </source>
</evidence>
<dbReference type="SUPFAM" id="SSF57863">
    <property type="entry name" value="ArfGap/RecO-like zinc finger"/>
    <property type="match status" value="1"/>
</dbReference>
<dbReference type="InterPro" id="IPR036770">
    <property type="entry name" value="Ankyrin_rpt-contain_sf"/>
</dbReference>
<dbReference type="InterPro" id="IPR001164">
    <property type="entry name" value="ArfGAP_dom"/>
</dbReference>
<dbReference type="CDD" id="cd07606">
    <property type="entry name" value="BAR_SFC_plant"/>
    <property type="match status" value="1"/>
</dbReference>
<dbReference type="InterPro" id="IPR038508">
    <property type="entry name" value="ArfGAP_dom_sf"/>
</dbReference>
<feature type="domain" description="BAR" evidence="8">
    <location>
        <begin position="1"/>
        <end position="212"/>
    </location>
</feature>
<keyword evidence="10" id="KW-1185">Reference proteome</keyword>
<dbReference type="PROSITE" id="PS50115">
    <property type="entry name" value="ARFGAP"/>
    <property type="match status" value="1"/>
</dbReference>
<keyword evidence="3" id="KW-0862">Zinc</keyword>
<comment type="caution">
    <text evidence="9">The sequence shown here is derived from an EMBL/GenBank/DDBJ whole genome shotgun (WGS) entry which is preliminary data.</text>
</comment>
<dbReference type="SMART" id="SM00248">
    <property type="entry name" value="ANK"/>
    <property type="match status" value="2"/>
</dbReference>
<evidence type="ECO:0000256" key="5">
    <source>
        <dbReference type="PROSITE-ProRule" id="PRU00288"/>
    </source>
</evidence>